<dbReference type="STRING" id="29529.SAMN04488122_6676"/>
<dbReference type="Proteomes" id="UP000199310">
    <property type="component" value="Unassembled WGS sequence"/>
</dbReference>
<evidence type="ECO:0000313" key="3">
    <source>
        <dbReference type="Proteomes" id="UP000199310"/>
    </source>
</evidence>
<evidence type="ECO:0000259" key="1">
    <source>
        <dbReference type="Pfam" id="PF12728"/>
    </source>
</evidence>
<gene>
    <name evidence="2" type="ORF">SAMN04488122_6676</name>
</gene>
<proteinExistence type="predicted"/>
<keyword evidence="3" id="KW-1185">Reference proteome</keyword>
<dbReference type="InterPro" id="IPR010093">
    <property type="entry name" value="SinI_DNA-bd"/>
</dbReference>
<name>A0A1I0SDT3_9BACT</name>
<reference evidence="3" key="1">
    <citation type="submission" date="2016-10" db="EMBL/GenBank/DDBJ databases">
        <authorList>
            <person name="Varghese N."/>
            <person name="Submissions S."/>
        </authorList>
    </citation>
    <scope>NUCLEOTIDE SEQUENCE [LARGE SCALE GENOMIC DNA]</scope>
    <source>
        <strain evidence="3">DSM 3695</strain>
    </source>
</reference>
<dbReference type="OrthoDB" id="597977at2"/>
<dbReference type="GO" id="GO:0003677">
    <property type="term" value="F:DNA binding"/>
    <property type="evidence" value="ECO:0007669"/>
    <property type="project" value="InterPro"/>
</dbReference>
<dbReference type="RefSeq" id="WP_089903826.1">
    <property type="nucleotide sequence ID" value="NZ_FOJG01000002.1"/>
</dbReference>
<organism evidence="2 3">
    <name type="scientific">Chitinophaga arvensicola</name>
    <dbReference type="NCBI Taxonomy" id="29529"/>
    <lineage>
        <taxon>Bacteria</taxon>
        <taxon>Pseudomonadati</taxon>
        <taxon>Bacteroidota</taxon>
        <taxon>Chitinophagia</taxon>
        <taxon>Chitinophagales</taxon>
        <taxon>Chitinophagaceae</taxon>
        <taxon>Chitinophaga</taxon>
    </lineage>
</organism>
<sequence>MSLSPIEQRLDRMESDIQQIKGMLSELLDLSKGAFQSHAHENIMSAKEVADLLRLDVNVIYGKCSKREIPFFRMGKLYKFKKSEILEWVKRQDDSAAFSVDDYVNRYLQGRILKG</sequence>
<dbReference type="AlphaFoldDB" id="A0A1I0SDT3"/>
<accession>A0A1I0SDT3</accession>
<dbReference type="InterPro" id="IPR041657">
    <property type="entry name" value="HTH_17"/>
</dbReference>
<protein>
    <submittedName>
        <fullName evidence="2">DNA binding domain-containing protein, excisionase family</fullName>
    </submittedName>
</protein>
<evidence type="ECO:0000313" key="2">
    <source>
        <dbReference type="EMBL" id="SEW56476.1"/>
    </source>
</evidence>
<feature type="domain" description="Helix-turn-helix" evidence="1">
    <location>
        <begin position="44"/>
        <end position="92"/>
    </location>
</feature>
<dbReference type="EMBL" id="FOJG01000002">
    <property type="protein sequence ID" value="SEW56476.1"/>
    <property type="molecule type" value="Genomic_DNA"/>
</dbReference>
<dbReference type="Pfam" id="PF12728">
    <property type="entry name" value="HTH_17"/>
    <property type="match status" value="1"/>
</dbReference>
<dbReference type="NCBIfam" id="TIGR01764">
    <property type="entry name" value="excise"/>
    <property type="match status" value="1"/>
</dbReference>